<dbReference type="InterPro" id="IPR008964">
    <property type="entry name" value="Invasin/intimin_cell_adhesion"/>
</dbReference>
<keyword evidence="4" id="KW-1185">Reference proteome</keyword>
<reference evidence="3 4" key="1">
    <citation type="journal article" date="2021" name="ISME Commun">
        <title>Automated analysis of genomic sequences facilitates high-throughput and comprehensive description of bacteria.</title>
        <authorList>
            <person name="Hitch T.C.A."/>
        </authorList>
    </citation>
    <scope>NUCLEOTIDE SEQUENCE [LARGE SCALE GENOMIC DNA]</scope>
    <source>
        <strain evidence="3 4">Sanger_23</strain>
    </source>
</reference>
<proteinExistence type="predicted"/>
<feature type="domain" description="BIG2" evidence="2">
    <location>
        <begin position="1994"/>
        <end position="2069"/>
    </location>
</feature>
<keyword evidence="1" id="KW-0732">Signal</keyword>
<dbReference type="SUPFAM" id="SSF49373">
    <property type="entry name" value="Invasin/intimin cell-adhesion fragments"/>
    <property type="match status" value="2"/>
</dbReference>
<evidence type="ECO:0000313" key="4">
    <source>
        <dbReference type="Proteomes" id="UP001652409"/>
    </source>
</evidence>
<comment type="caution">
    <text evidence="3">The sequence shown here is derived from an EMBL/GenBank/DDBJ whole genome shotgun (WGS) entry which is preliminary data.</text>
</comment>
<dbReference type="RefSeq" id="WP_158420945.1">
    <property type="nucleotide sequence ID" value="NZ_JAOQJL010000008.1"/>
</dbReference>
<protein>
    <submittedName>
        <fullName evidence="3">Ig-like domain-containing protein</fullName>
    </submittedName>
</protein>
<evidence type="ECO:0000259" key="2">
    <source>
        <dbReference type="SMART" id="SM00635"/>
    </source>
</evidence>
<feature type="signal peptide" evidence="1">
    <location>
        <begin position="1"/>
        <end position="25"/>
    </location>
</feature>
<dbReference type="EMBL" id="JAOQJL010000008">
    <property type="protein sequence ID" value="MCU6764858.1"/>
    <property type="molecule type" value="Genomic_DNA"/>
</dbReference>
<dbReference type="InterPro" id="IPR003343">
    <property type="entry name" value="Big_2"/>
</dbReference>
<feature type="domain" description="BIG2" evidence="2">
    <location>
        <begin position="1904"/>
        <end position="1977"/>
    </location>
</feature>
<organism evidence="3 4">
    <name type="scientific">Blautia ammoniilytica</name>
    <dbReference type="NCBI Taxonomy" id="2981782"/>
    <lineage>
        <taxon>Bacteria</taxon>
        <taxon>Bacillati</taxon>
        <taxon>Bacillota</taxon>
        <taxon>Clostridia</taxon>
        <taxon>Lachnospirales</taxon>
        <taxon>Lachnospiraceae</taxon>
        <taxon>Blautia</taxon>
    </lineage>
</organism>
<feature type="chain" id="PRO_5045563233" evidence="1">
    <location>
        <begin position="26"/>
        <end position="2071"/>
    </location>
</feature>
<dbReference type="Proteomes" id="UP001652409">
    <property type="component" value="Unassembled WGS sequence"/>
</dbReference>
<gene>
    <name evidence="3" type="ORF">OCV61_05450</name>
</gene>
<dbReference type="Pfam" id="PF02368">
    <property type="entry name" value="Big_2"/>
    <property type="match status" value="1"/>
</dbReference>
<sequence>MKKRKIAWILAMAMTATSIDSTALMAGATELATTEQEGLTQDTDQVFDVPDEDSQAAEQVTEADNADPDLSFYDVESDSTYVEDEGEQLFSSGESMAESEEVFQDVYDGDASNADSSSGTTITYPGFCTQINTSMDFTAEIKSEGEEAWFHFTPEEDGKYVFMTDENTAFARTHANLCEDVEQQEKPLLKEDEISGNWSHLSRITCDLVGGKQYLFRTWLDYGKGSYKVRVVKYSEDYDIISVTLNAENARKQYVQCSEYVYAAGAQLTFNYQKAPSQTVTVTARNAFPMDTYGHKAGYLYYDSEGNPSGSAGSAMMKAGTYKVRFEVEGYTPADPNSLSYEFTAGDPWTDINEGTTAVKRVHSQDDALWYKFIPTKSGTYAFDSPGWMQVRDKDANCAKISSISEKWGEYSGVFQYRRQYILDQDQVYYVRFYSMDEDQGETADVTIKRIPNVEKIQITSTLGEAIAGLESYTEAKILVSFDNGNSKEGTLTFGSTVIRIDEMVFEPYLIAKDNTEYELLDVLPAGDYQLIFRSGSVSSDPVPFAVKEITNSVLYKGAIDCGRGISVVSPYVQHAFYSFTAPETDRYSISDITSQYYDIYKKTDSGYQSVKYENIQVLNAGDTILFKFYGGGDQGENASLSLLRRQNITAMSFPRKEYTQIEGIYPEIWIPGDLSIDYADGSHAEIAVRFGKTSVEDNMGNTIAVEWLREDENGNYIPWSAQEGSVAGEYKAIFTVGTVREEIRLSILSVQKDASRLPQLKMGRQKLPLNEDGTNYYIFIPETDGHYSFNYSDGHVNASIGLWDEANNKLTYIGLLAGDRELTGGVKYFISFYTNQAQDFNLYIYKQPVATSVEILPGWENDNNVFIQNLETVYFDNLRAKVKMDDGTEEILSLGETDQYDNRLDGWLYLRKEDGTLETSPIPYDNRWSVSTGDYILKLGYGKKMSEQGIPVRIVSLKDSGAPVLETDQVQTGSAASNRLLYQFTPGASGVYELEVNTDASLTVYDENGKYLINSNNEASDMAFNLEAGKTYFFSLYANNEYGPDVQLCIKKNELPVKLETTLLEDVTYIPGMDSYSDVRLQTVAIYEDGRREKVKAYDQIAGCNVYYSVLSESGKEMDFDETMKKGTYTITPVLTKDNQNLQIAAAGVQVKAEKPQVTETLILEQWTDVKETYRHLYRFTAAKDATYQIQTEEGADASFYREMSSRFKKKGQTYQMDEGESCIVAVSAYKDSRIRIVEKSGENPGQPGADGEITLTDGFSQEVTIKAGGEQIFVFTPTVSGDYRIKSEGGSDTKVVLYSDENQLGEDDDSGSESNFSLKASLEAGKTYRYIVDLYHKDESGTTTVCFGFVQNKDIRKLELVLKEGFFDANITIFTNPLRAYSLKVTYQDGSEKILEDDYYDHTLKDDFGNEIKVVDSSEMDGDPETNEVFFVYDLMYKKEDGRTWKSSTNGKIPCGSISDIEALQIGTPKTASLKAGQECLYRFTVPEDGNYFIHFDSGNDELFLNTEFGSYYTYFQLGQWDVRLNPIRKDNSGLVPLKKGVSYLVYLGNHGEEPANAFSFYIAKADELTSVELKKAPDNPFVYPNADDSISLDGMVITAHYADGSSKDILQGETDPAGRYVRVLYWKWIGNDTLRVFFAFGSCRSFVDLKAASTEQLPVLKTGETIQVPAAGNQLTAFRYTPEESGFYSFDMDQDDWIKVVEEETGKEVREINGYYLEAGNSYQVYTRTRYGDDTITVLRGVCQWTEESEISATCTTDGSITYRCNVHNHTKTYQTQEAYGHTFGEWTTVKEAGCETEGQQQRSCTRCHTVETRALPAKGQHSFGEWITVKEAGCETEGQQQRSCTRCHIVETRALPAKGQHSFGEWITTKDPTVLETGVKERICSQCKKKESASIEKLTGTISLSVKGTIPLKVKQSYKVKVTMGKGDKVVSWKSSNAKAVSVKNGVIKGRKAGKKATITVLLKSGKKASFNVKVQKTTVQTKKLTVTNAVTKKKVGKTVTLKKGKTLKLAAAAAPVTSQQKITYTSSDKKIASVTKKGQIKARKIGKVTITVKSGAKTYRIKINVK</sequence>
<evidence type="ECO:0000256" key="1">
    <source>
        <dbReference type="SAM" id="SignalP"/>
    </source>
</evidence>
<accession>A0ABT2TRJ1</accession>
<name>A0ABT2TRJ1_9FIRM</name>
<dbReference type="Gene3D" id="2.60.40.1080">
    <property type="match status" value="2"/>
</dbReference>
<dbReference type="SMART" id="SM00635">
    <property type="entry name" value="BID_2"/>
    <property type="match status" value="2"/>
</dbReference>
<evidence type="ECO:0000313" key="3">
    <source>
        <dbReference type="EMBL" id="MCU6764858.1"/>
    </source>
</evidence>